<sequence>MRRLVSTKHVEPLLSALHLSGRTTPSNLVISQPKFTACITGGGGNFFRWMLAKPGASSTLLEGIVPYDKHSCLKFLESNGESSEGIGFCSKEMAARLAVCSHRRSLELTPLIVQWPDLYGVSATATIISHYKRRGDYRVHVGVAGSAGDVKTLCFTFGKGYRNRDGEDSGVAFMALRALYEAITKKSVPEICNDWIVSEVEPEETVKNDVGEIASGLEVIPELSPFISSGSGNGSDSWSVQVLMGKNQVKNILAPGSKTKLPADAIVAIPSEGFDLRASHKVALDRLGLGRNGPMGKSWTQHQPPTLILKNGHEPEDIFDSTAFFNPDTKVEEQGEDGVEHVLENWGLLAPPVDAGGSSLGCLFQYKDSGAKFLVDASTFGDISRNVDLLLSSVRAGCTFIVDCGQEECITDVMRGLEETTRVREFFEIANATTLINGKVEDVTESFDDGSPSTVGVQSKLVGDSSTDGYVVVEWDNGITFRGFLEGRKFHGHGTKLYSKGGGYFGSWRNNKREGFGVSVYGGKWGYDRWEGQFIEDKAEGAGQMFGCEGDMIEGFAFVGGEPVKK</sequence>
<dbReference type="GO" id="GO:0005737">
    <property type="term" value="C:cytoplasm"/>
    <property type="evidence" value="ECO:0007669"/>
    <property type="project" value="TreeGrafter"/>
</dbReference>
<dbReference type="PANTHER" id="PTHR31285">
    <property type="entry name" value="NICOTINAMIDE MONONUCLEOTIDE ADENYLYLTRANSFERASE"/>
    <property type="match status" value="1"/>
</dbReference>
<dbReference type="PANTHER" id="PTHR31285:SF0">
    <property type="entry name" value="NICOTINAMIDE MONONUCLEOTIDE ADENYLYLTRANSFERASE"/>
    <property type="match status" value="1"/>
</dbReference>
<gene>
    <name evidence="1" type="ORF">TrST_g13096</name>
</gene>
<organism evidence="1 2">
    <name type="scientific">Triparma strigata</name>
    <dbReference type="NCBI Taxonomy" id="1606541"/>
    <lineage>
        <taxon>Eukaryota</taxon>
        <taxon>Sar</taxon>
        <taxon>Stramenopiles</taxon>
        <taxon>Ochrophyta</taxon>
        <taxon>Bolidophyceae</taxon>
        <taxon>Parmales</taxon>
        <taxon>Triparmaceae</taxon>
        <taxon>Triparma</taxon>
    </lineage>
</organism>
<dbReference type="GO" id="GO:0005634">
    <property type="term" value="C:nucleus"/>
    <property type="evidence" value="ECO:0007669"/>
    <property type="project" value="TreeGrafter"/>
</dbReference>
<dbReference type="SUPFAM" id="SSF142433">
    <property type="entry name" value="CinA-like"/>
    <property type="match status" value="1"/>
</dbReference>
<comment type="caution">
    <text evidence="1">The sequence shown here is derived from an EMBL/GenBank/DDBJ whole genome shotgun (WGS) entry which is preliminary data.</text>
</comment>
<dbReference type="OrthoDB" id="5591297at2759"/>
<dbReference type="Gene3D" id="3.90.950.20">
    <property type="entry name" value="CinA-like"/>
    <property type="match status" value="1"/>
</dbReference>
<reference evidence="2" key="1">
    <citation type="journal article" date="2023" name="Commun. Biol.">
        <title>Genome analysis of Parmales, the sister group of diatoms, reveals the evolutionary specialization of diatoms from phago-mixotrophs to photoautotrophs.</title>
        <authorList>
            <person name="Ban H."/>
            <person name="Sato S."/>
            <person name="Yoshikawa S."/>
            <person name="Yamada K."/>
            <person name="Nakamura Y."/>
            <person name="Ichinomiya M."/>
            <person name="Sato N."/>
            <person name="Blanc-Mathieu R."/>
            <person name="Endo H."/>
            <person name="Kuwata A."/>
            <person name="Ogata H."/>
        </authorList>
    </citation>
    <scope>NUCLEOTIDE SEQUENCE [LARGE SCALE GENOMIC DNA]</scope>
    <source>
        <strain evidence="2">NIES 3701</strain>
    </source>
</reference>
<dbReference type="AlphaFoldDB" id="A0A9W7EEX6"/>
<dbReference type="GO" id="GO:0000309">
    <property type="term" value="F:nicotinamide-nucleotide adenylyltransferase activity"/>
    <property type="evidence" value="ECO:0007669"/>
    <property type="project" value="TreeGrafter"/>
</dbReference>
<dbReference type="Proteomes" id="UP001165085">
    <property type="component" value="Unassembled WGS sequence"/>
</dbReference>
<keyword evidence="2" id="KW-1185">Reference proteome</keyword>
<proteinExistence type="predicted"/>
<dbReference type="SUPFAM" id="SSF82185">
    <property type="entry name" value="Histone H3 K4-specific methyltransferase SET7/9 N-terminal domain"/>
    <property type="match status" value="1"/>
</dbReference>
<name>A0A9W7EEX6_9STRA</name>
<evidence type="ECO:0000313" key="2">
    <source>
        <dbReference type="Proteomes" id="UP001165085"/>
    </source>
</evidence>
<dbReference type="InterPro" id="IPR036653">
    <property type="entry name" value="CinA-like_C"/>
</dbReference>
<evidence type="ECO:0000313" key="1">
    <source>
        <dbReference type="EMBL" id="GMH75515.1"/>
    </source>
</evidence>
<dbReference type="GO" id="GO:0016887">
    <property type="term" value="F:ATP hydrolysis activity"/>
    <property type="evidence" value="ECO:0007669"/>
    <property type="project" value="TreeGrafter"/>
</dbReference>
<protein>
    <submittedName>
        <fullName evidence="1">Uncharacterized protein</fullName>
    </submittedName>
</protein>
<accession>A0A9W7EEX6</accession>
<dbReference type="EMBL" id="BRXY01000190">
    <property type="protein sequence ID" value="GMH75515.1"/>
    <property type="molecule type" value="Genomic_DNA"/>
</dbReference>